<feature type="transmembrane region" description="Helical" evidence="7">
    <location>
        <begin position="530"/>
        <end position="550"/>
    </location>
</feature>
<reference evidence="8" key="1">
    <citation type="submission" date="2015-07" db="EMBL/GenBank/DDBJ databases">
        <title>Transcriptome Assembly of Anthurium amnicola.</title>
        <authorList>
            <person name="Suzuki J."/>
        </authorList>
    </citation>
    <scope>NUCLEOTIDE SEQUENCE</scope>
</reference>
<feature type="transmembrane region" description="Helical" evidence="7">
    <location>
        <begin position="360"/>
        <end position="380"/>
    </location>
</feature>
<evidence type="ECO:0000256" key="7">
    <source>
        <dbReference type="SAM" id="Phobius"/>
    </source>
</evidence>
<feature type="transmembrane region" description="Helical" evidence="7">
    <location>
        <begin position="209"/>
        <end position="234"/>
    </location>
</feature>
<dbReference type="EMBL" id="GDJX01010310">
    <property type="protein sequence ID" value="JAT57626.1"/>
    <property type="molecule type" value="Transcribed_RNA"/>
</dbReference>
<dbReference type="Pfam" id="PF00854">
    <property type="entry name" value="PTR2"/>
    <property type="match status" value="1"/>
</dbReference>
<protein>
    <submittedName>
        <fullName evidence="8">Nitrate transporter 1.2</fullName>
    </submittedName>
</protein>
<keyword evidence="6 7" id="KW-0472">Membrane</keyword>
<organism evidence="8">
    <name type="scientific">Anthurium amnicola</name>
    <dbReference type="NCBI Taxonomy" id="1678845"/>
    <lineage>
        <taxon>Eukaryota</taxon>
        <taxon>Viridiplantae</taxon>
        <taxon>Streptophyta</taxon>
        <taxon>Embryophyta</taxon>
        <taxon>Tracheophyta</taxon>
        <taxon>Spermatophyta</taxon>
        <taxon>Magnoliopsida</taxon>
        <taxon>Liliopsida</taxon>
        <taxon>Araceae</taxon>
        <taxon>Pothoideae</taxon>
        <taxon>Potheae</taxon>
        <taxon>Anthurium</taxon>
    </lineage>
</organism>
<comment type="similarity">
    <text evidence="3">Belongs to the Bcl-2 family.</text>
</comment>
<feature type="transmembrane region" description="Helical" evidence="7">
    <location>
        <begin position="181"/>
        <end position="203"/>
    </location>
</feature>
<evidence type="ECO:0000256" key="1">
    <source>
        <dbReference type="ARBA" id="ARBA00004141"/>
    </source>
</evidence>
<dbReference type="GO" id="GO:0016020">
    <property type="term" value="C:membrane"/>
    <property type="evidence" value="ECO:0007669"/>
    <property type="project" value="UniProtKB-SubCell"/>
</dbReference>
<keyword evidence="4 7" id="KW-0812">Transmembrane</keyword>
<dbReference type="InterPro" id="IPR036259">
    <property type="entry name" value="MFS_trans_sf"/>
</dbReference>
<name>A0A1D1YSN1_9ARAE</name>
<evidence type="ECO:0000256" key="5">
    <source>
        <dbReference type="ARBA" id="ARBA00022989"/>
    </source>
</evidence>
<dbReference type="PANTHER" id="PTHR11654">
    <property type="entry name" value="OLIGOPEPTIDE TRANSPORTER-RELATED"/>
    <property type="match status" value="1"/>
</dbReference>
<comment type="similarity">
    <text evidence="2">Belongs to the major facilitator superfamily. Proton-dependent oligopeptide transporter (POT/PTR) (TC 2.A.17) family.</text>
</comment>
<dbReference type="InterPro" id="IPR020726">
    <property type="entry name" value="Bcl2_BH2_motif_CS"/>
</dbReference>
<feature type="transmembrane region" description="Helical" evidence="7">
    <location>
        <begin position="441"/>
        <end position="470"/>
    </location>
</feature>
<dbReference type="PROSITE" id="PS01258">
    <property type="entry name" value="BH2"/>
    <property type="match status" value="1"/>
</dbReference>
<accession>A0A1D1YSN1</accession>
<evidence type="ECO:0000256" key="3">
    <source>
        <dbReference type="ARBA" id="ARBA00009458"/>
    </source>
</evidence>
<feature type="transmembrane region" description="Helical" evidence="7">
    <location>
        <begin position="64"/>
        <end position="82"/>
    </location>
</feature>
<feature type="transmembrane region" description="Helical" evidence="7">
    <location>
        <begin position="26"/>
        <end position="44"/>
    </location>
</feature>
<feature type="transmembrane region" description="Helical" evidence="7">
    <location>
        <begin position="401"/>
        <end position="421"/>
    </location>
</feature>
<gene>
    <name evidence="8" type="primary">NRT1.2_3</name>
    <name evidence="8" type="ORF">g.22157</name>
</gene>
<dbReference type="Gene3D" id="1.20.1250.20">
    <property type="entry name" value="MFS general substrate transporter like domains"/>
    <property type="match status" value="1"/>
</dbReference>
<dbReference type="InterPro" id="IPR000109">
    <property type="entry name" value="POT_fam"/>
</dbReference>
<feature type="transmembrane region" description="Helical" evidence="7">
    <location>
        <begin position="94"/>
        <end position="113"/>
    </location>
</feature>
<feature type="transmembrane region" description="Helical" evidence="7">
    <location>
        <begin position="133"/>
        <end position="151"/>
    </location>
</feature>
<evidence type="ECO:0000256" key="4">
    <source>
        <dbReference type="ARBA" id="ARBA00022692"/>
    </source>
</evidence>
<feature type="transmembrane region" description="Helical" evidence="7">
    <location>
        <begin position="482"/>
        <end position="501"/>
    </location>
</feature>
<evidence type="ECO:0000256" key="6">
    <source>
        <dbReference type="ARBA" id="ARBA00023136"/>
    </source>
</evidence>
<dbReference type="AlphaFoldDB" id="A0A1D1YSN1"/>
<proteinExistence type="inferred from homology"/>
<dbReference type="GO" id="GO:0022857">
    <property type="term" value="F:transmembrane transporter activity"/>
    <property type="evidence" value="ECO:0007669"/>
    <property type="project" value="InterPro"/>
</dbReference>
<sequence length="578" mass="63429">MAAEGFVDWKGSPVDKRRHGGTRAAMFIYFLVVMSNMAYVSNVLNLVTYLHGTMHTGVASSSTTVTNFIGGTCAFALLGAFVSDSYITRLKTMLIFGPFQFLGFGLLALQAHVPSLRPPQCDTAAEWSNCKQIHGFNAGLLYVAMYTIALGEGCIRAALASFGGDQFDNDDPVESQKKSSFFNWFAFGISLGAFTGLILIVWIENNRGWDWGFALSAFVILLGLVALACGFPFYRNFKPVGSPLTRLLQVLVAAFKNRKLILPQNVDDLGKQHAQEDTVGMEDLPPTKGLRFLEKAAISHGRAGGWSYCTTTKVEETKAVLRMVPIFVSATLSYTPAPLIMTFTVQQGSTMNTKLGKIHIAPASLLVIPVVFQMVILVAYDRFFVPFARRITGYTSGITHLQRVGIGFLSISLATCVAAIIERKRKMLAEESGLTDSGVAVPMSVLWLGMQFFVLGITDVSAFVGLLEFFNSEAPRGMKSMGTAIFWCVIGLSSLMGTFLVEVVNRCTRRGDGVDGWLEGNNLNRSQLDLFYWLLSVLGLVALLNYLYWARKYAYRQDPRVKQATTGSATSHKSSMEL</sequence>
<keyword evidence="5 7" id="KW-1133">Transmembrane helix</keyword>
<comment type="subcellular location">
    <subcellularLocation>
        <location evidence="1">Membrane</location>
        <topology evidence="1">Multi-pass membrane protein</topology>
    </subcellularLocation>
</comment>
<evidence type="ECO:0000313" key="8">
    <source>
        <dbReference type="EMBL" id="JAT57626.1"/>
    </source>
</evidence>
<evidence type="ECO:0000256" key="2">
    <source>
        <dbReference type="ARBA" id="ARBA00005982"/>
    </source>
</evidence>
<feature type="transmembrane region" description="Helical" evidence="7">
    <location>
        <begin position="320"/>
        <end position="340"/>
    </location>
</feature>
<dbReference type="SUPFAM" id="SSF103473">
    <property type="entry name" value="MFS general substrate transporter"/>
    <property type="match status" value="2"/>
</dbReference>